<dbReference type="STRING" id="69293.ENSGACP00000000929"/>
<dbReference type="Ensembl" id="ENSGACT00000000929.2">
    <property type="protein sequence ID" value="ENSGACP00000000929.2"/>
    <property type="gene ID" value="ENSGACG00000000717.2"/>
</dbReference>
<keyword evidence="4" id="KW-1185">Reference proteome</keyword>
<evidence type="ECO:0000256" key="1">
    <source>
        <dbReference type="SAM" id="MobiDB-lite"/>
    </source>
</evidence>
<dbReference type="InterPro" id="IPR001810">
    <property type="entry name" value="F-box_dom"/>
</dbReference>
<dbReference type="GO" id="GO:0019005">
    <property type="term" value="C:SCF ubiquitin ligase complex"/>
    <property type="evidence" value="ECO:0007669"/>
    <property type="project" value="TreeGrafter"/>
</dbReference>
<dbReference type="InParanoid" id="G3N6K4"/>
<feature type="compositionally biased region" description="Polar residues" evidence="1">
    <location>
        <begin position="37"/>
        <end position="47"/>
    </location>
</feature>
<feature type="region of interest" description="Disordered" evidence="1">
    <location>
        <begin position="21"/>
        <end position="50"/>
    </location>
</feature>
<accession>G3N6K4</accession>
<dbReference type="CDD" id="cd22093">
    <property type="entry name" value="F-box_FBXO15"/>
    <property type="match status" value="1"/>
</dbReference>
<dbReference type="Gene3D" id="1.20.1280.50">
    <property type="match status" value="1"/>
</dbReference>
<dbReference type="SMART" id="SM00256">
    <property type="entry name" value="FBOX"/>
    <property type="match status" value="1"/>
</dbReference>
<organism evidence="3 4">
    <name type="scientific">Gasterosteus aculeatus aculeatus</name>
    <name type="common">three-spined stickleback</name>
    <dbReference type="NCBI Taxonomy" id="481459"/>
    <lineage>
        <taxon>Eukaryota</taxon>
        <taxon>Metazoa</taxon>
        <taxon>Chordata</taxon>
        <taxon>Craniata</taxon>
        <taxon>Vertebrata</taxon>
        <taxon>Euteleostomi</taxon>
        <taxon>Actinopterygii</taxon>
        <taxon>Neopterygii</taxon>
        <taxon>Teleostei</taxon>
        <taxon>Neoteleostei</taxon>
        <taxon>Acanthomorphata</taxon>
        <taxon>Eupercaria</taxon>
        <taxon>Perciformes</taxon>
        <taxon>Cottioidei</taxon>
        <taxon>Gasterosteales</taxon>
        <taxon>Gasterosteidae</taxon>
        <taxon>Gasterosteus</taxon>
    </lineage>
</organism>
<evidence type="ECO:0000313" key="3">
    <source>
        <dbReference type="Ensembl" id="ENSGACP00000000929.2"/>
    </source>
</evidence>
<dbReference type="InterPro" id="IPR036047">
    <property type="entry name" value="F-box-like_dom_sf"/>
</dbReference>
<dbReference type="Pfam" id="PF12937">
    <property type="entry name" value="F-box-like"/>
    <property type="match status" value="1"/>
</dbReference>
<reference evidence="3" key="2">
    <citation type="submission" date="2025-08" db="UniProtKB">
        <authorList>
            <consortium name="Ensembl"/>
        </authorList>
    </citation>
    <scope>IDENTIFICATION</scope>
</reference>
<dbReference type="SUPFAM" id="SSF81383">
    <property type="entry name" value="F-box domain"/>
    <property type="match status" value="1"/>
</dbReference>
<dbReference type="OMA" id="CISHVSK"/>
<evidence type="ECO:0000313" key="4">
    <source>
        <dbReference type="Proteomes" id="UP000007635"/>
    </source>
</evidence>
<dbReference type="AlphaFoldDB" id="G3N6K4"/>
<feature type="domain" description="F-box" evidence="2">
    <location>
        <begin position="45"/>
        <end position="91"/>
    </location>
</feature>
<dbReference type="PANTHER" id="PTHR46731">
    <property type="entry name" value="F-BOX ONLY PROTEIN 15"/>
    <property type="match status" value="1"/>
</dbReference>
<dbReference type="PANTHER" id="PTHR46731:SF1">
    <property type="entry name" value="F-BOX ONLY PROTEIN 15"/>
    <property type="match status" value="1"/>
</dbReference>
<dbReference type="eggNOG" id="ENOG502QPX2">
    <property type="taxonomic scope" value="Eukaryota"/>
</dbReference>
<sequence length="338" mass="37656">SKMATGRGPFFQSFLEGLRRNRAEPNCGPTAPAARQSRATPSPTGSESGPLPPEILLKILSYLDASALFCISHVDKTFHQLAADDEIWRKIYVSDFGSQSWRPKPAAPGVDWKSDSAAARRPAGHWKKAYFRTVGQEVNKWRSEMRDVDPHSGLPRSTQRVLRYHRNLKVGWQLTLTCCSGREMTVEPSRAHFCQSSAIVFFGDGRFPRLGQIQSLRLYGVRTARSVRGEDTVAFVMVTLHLHKLLERSLLGSPNCCVMTLTLLDDSQKPRWCVSSSVAVVGATGPPALDYAGEHFVMCHCDPGGQVTMRLVRLTEQRQFLVVDLVVRVPAAGFTFWK</sequence>
<evidence type="ECO:0000259" key="2">
    <source>
        <dbReference type="PROSITE" id="PS50181"/>
    </source>
</evidence>
<proteinExistence type="predicted"/>
<protein>
    <recommendedName>
        <fullName evidence="2">F-box domain-containing protein</fullName>
    </recommendedName>
</protein>
<reference evidence="3" key="3">
    <citation type="submission" date="2025-09" db="UniProtKB">
        <authorList>
            <consortium name="Ensembl"/>
        </authorList>
    </citation>
    <scope>IDENTIFICATION</scope>
</reference>
<dbReference type="Proteomes" id="UP000007635">
    <property type="component" value="Chromosome IV"/>
</dbReference>
<dbReference type="Bgee" id="ENSGACG00000000717">
    <property type="expression patterns" value="Expressed in muscle tissue and 4 other cell types or tissues"/>
</dbReference>
<reference evidence="3 4" key="1">
    <citation type="journal article" date="2021" name="G3 (Bethesda)">
        <title>Improved contiguity of the threespine stickleback genome using long-read sequencing.</title>
        <authorList>
            <person name="Nath S."/>
            <person name="Shaw D.E."/>
            <person name="White M.A."/>
        </authorList>
    </citation>
    <scope>NUCLEOTIDE SEQUENCE [LARGE SCALE GENOMIC DNA]</scope>
    <source>
        <strain evidence="3 4">Lake Benthic</strain>
    </source>
</reference>
<name>G3N6K4_GASAC</name>
<dbReference type="PROSITE" id="PS50181">
    <property type="entry name" value="FBOX"/>
    <property type="match status" value="1"/>
</dbReference>